<evidence type="ECO:0000313" key="4">
    <source>
        <dbReference type="EMBL" id="KAL3387276.1"/>
    </source>
</evidence>
<keyword evidence="1" id="KW-0863">Zinc-finger</keyword>
<name>A0ABD2W333_9HYME</name>
<gene>
    <name evidence="4" type="ORF">TKK_017245</name>
</gene>
<dbReference type="EMBL" id="JBJJXI010000137">
    <property type="protein sequence ID" value="KAL3387276.1"/>
    <property type="molecule type" value="Genomic_DNA"/>
</dbReference>
<feature type="compositionally biased region" description="Basic and acidic residues" evidence="2">
    <location>
        <begin position="65"/>
        <end position="77"/>
    </location>
</feature>
<proteinExistence type="predicted"/>
<feature type="compositionally biased region" description="Low complexity" evidence="2">
    <location>
        <begin position="377"/>
        <end position="399"/>
    </location>
</feature>
<dbReference type="Gene3D" id="4.10.60.10">
    <property type="entry name" value="Zinc finger, CCHC-type"/>
    <property type="match status" value="1"/>
</dbReference>
<evidence type="ECO:0000256" key="2">
    <source>
        <dbReference type="SAM" id="MobiDB-lite"/>
    </source>
</evidence>
<dbReference type="InterPro" id="IPR001878">
    <property type="entry name" value="Znf_CCHC"/>
</dbReference>
<evidence type="ECO:0000313" key="5">
    <source>
        <dbReference type="Proteomes" id="UP001627154"/>
    </source>
</evidence>
<organism evidence="4 5">
    <name type="scientific">Trichogramma kaykai</name>
    <dbReference type="NCBI Taxonomy" id="54128"/>
    <lineage>
        <taxon>Eukaryota</taxon>
        <taxon>Metazoa</taxon>
        <taxon>Ecdysozoa</taxon>
        <taxon>Arthropoda</taxon>
        <taxon>Hexapoda</taxon>
        <taxon>Insecta</taxon>
        <taxon>Pterygota</taxon>
        <taxon>Neoptera</taxon>
        <taxon>Endopterygota</taxon>
        <taxon>Hymenoptera</taxon>
        <taxon>Apocrita</taxon>
        <taxon>Proctotrupomorpha</taxon>
        <taxon>Chalcidoidea</taxon>
        <taxon>Trichogrammatidae</taxon>
        <taxon>Trichogramma</taxon>
    </lineage>
</organism>
<feature type="region of interest" description="Disordered" evidence="2">
    <location>
        <begin position="51"/>
        <end position="84"/>
    </location>
</feature>
<evidence type="ECO:0000256" key="1">
    <source>
        <dbReference type="PROSITE-ProRule" id="PRU00047"/>
    </source>
</evidence>
<sequence length="410" mass="46175">MAADSSGGAFSISCTNKFDSLSNMEYENSDTHTSSKRKAYDKSANLTDEFSFKKPNIGNTTSPTDDAKLSNSTKDKNQSMNNNSKNSSIIFYREGIPGPYSVWVRNLIANKQVSPFKIGSLVFKRYSSIKDIFRRSRSKVEIVLASREQANALAQDKVINSNGFEAFVPEFRRTRKGVIRGIDPEFCPEDILEGIKCPGPHNINVNSVHRMNRKNKLYTPSNDESQKWIPTRSIIRTFEGQVIPEYLYGWGARVKVEVYVQRVMQCYNCFKFGHTSKTCRSDKIYFNCGDLDHKGECPYKAPRCANCAKDNPEDAKHVSVSSSCPKFIEQKKINNIMAYENLSFAEAKALVSHRRQTTGSFTGKTAESHPLLSKVLSNSGNQSNNHQKSNQTSKNQSSGDWVWPKKSLSQ</sequence>
<keyword evidence="1" id="KW-0479">Metal-binding</keyword>
<reference evidence="4 5" key="1">
    <citation type="journal article" date="2024" name="bioRxiv">
        <title>A reference genome for Trichogramma kaykai: A tiny desert-dwelling parasitoid wasp with competing sex-ratio distorters.</title>
        <authorList>
            <person name="Culotta J."/>
            <person name="Lindsey A.R."/>
        </authorList>
    </citation>
    <scope>NUCLEOTIDE SEQUENCE [LARGE SCALE GENOMIC DNA]</scope>
    <source>
        <strain evidence="4 5">KSX58</strain>
    </source>
</reference>
<dbReference type="Proteomes" id="UP001627154">
    <property type="component" value="Unassembled WGS sequence"/>
</dbReference>
<accession>A0ABD2W333</accession>
<keyword evidence="5" id="KW-1185">Reference proteome</keyword>
<dbReference type="SMART" id="SM00343">
    <property type="entry name" value="ZnF_C2HC"/>
    <property type="match status" value="1"/>
</dbReference>
<feature type="domain" description="CCHC-type" evidence="3">
    <location>
        <begin position="266"/>
        <end position="281"/>
    </location>
</feature>
<dbReference type="GO" id="GO:0008270">
    <property type="term" value="F:zinc ion binding"/>
    <property type="evidence" value="ECO:0007669"/>
    <property type="project" value="UniProtKB-KW"/>
</dbReference>
<evidence type="ECO:0000259" key="3">
    <source>
        <dbReference type="PROSITE" id="PS50158"/>
    </source>
</evidence>
<keyword evidence="1" id="KW-0862">Zinc</keyword>
<feature type="region of interest" description="Disordered" evidence="2">
    <location>
        <begin position="375"/>
        <end position="410"/>
    </location>
</feature>
<protein>
    <recommendedName>
        <fullName evidence="3">CCHC-type domain-containing protein</fullName>
    </recommendedName>
</protein>
<dbReference type="AlphaFoldDB" id="A0ABD2W333"/>
<dbReference type="PROSITE" id="PS50158">
    <property type="entry name" value="ZF_CCHC"/>
    <property type="match status" value="1"/>
</dbReference>
<comment type="caution">
    <text evidence="4">The sequence shown here is derived from an EMBL/GenBank/DDBJ whole genome shotgun (WGS) entry which is preliminary data.</text>
</comment>